<name>A0A3D8RY11_9EURO</name>
<evidence type="ECO:0000313" key="4">
    <source>
        <dbReference type="Proteomes" id="UP000256690"/>
    </source>
</evidence>
<dbReference type="EMBL" id="PVWQ01000006">
    <property type="protein sequence ID" value="RDW78898.1"/>
    <property type="molecule type" value="Genomic_DNA"/>
</dbReference>
<evidence type="ECO:0000259" key="2">
    <source>
        <dbReference type="Pfam" id="PF14033"/>
    </source>
</evidence>
<protein>
    <recommendedName>
        <fullName evidence="2">DUF4246 domain-containing protein</fullName>
    </recommendedName>
</protein>
<dbReference type="PANTHER" id="PTHR33119">
    <property type="entry name" value="IFI3P"/>
    <property type="match status" value="1"/>
</dbReference>
<dbReference type="InterPro" id="IPR023198">
    <property type="entry name" value="PGP-like_dom2"/>
</dbReference>
<dbReference type="InterPro" id="IPR049192">
    <property type="entry name" value="DUF4246_C"/>
</dbReference>
<dbReference type="Proteomes" id="UP000256690">
    <property type="component" value="Unassembled WGS sequence"/>
</dbReference>
<organism evidence="3 4">
    <name type="scientific">Aspergillus mulundensis</name>
    <dbReference type="NCBI Taxonomy" id="1810919"/>
    <lineage>
        <taxon>Eukaryota</taxon>
        <taxon>Fungi</taxon>
        <taxon>Dikarya</taxon>
        <taxon>Ascomycota</taxon>
        <taxon>Pezizomycotina</taxon>
        <taxon>Eurotiomycetes</taxon>
        <taxon>Eurotiomycetidae</taxon>
        <taxon>Eurotiales</taxon>
        <taxon>Aspergillaceae</taxon>
        <taxon>Aspergillus</taxon>
        <taxon>Aspergillus subgen. Nidulantes</taxon>
    </lineage>
</organism>
<reference evidence="3 4" key="1">
    <citation type="journal article" date="2018" name="IMA Fungus">
        <title>IMA Genome-F 9: Draft genome sequence of Annulohypoxylon stygium, Aspergillus mulundensis, Berkeleyomyces basicola (syn. Thielaviopsis basicola), Ceratocystis smalleyi, two Cercospora beticola strains, Coleophoma cylindrospora, Fusarium fracticaudum, Phialophora cf. hyalina, and Morchella septimelata.</title>
        <authorList>
            <person name="Wingfield B.D."/>
            <person name="Bills G.F."/>
            <person name="Dong Y."/>
            <person name="Huang W."/>
            <person name="Nel W.J."/>
            <person name="Swalarsk-Parry B.S."/>
            <person name="Vaghefi N."/>
            <person name="Wilken P.M."/>
            <person name="An Z."/>
            <person name="de Beer Z.W."/>
            <person name="De Vos L."/>
            <person name="Chen L."/>
            <person name="Duong T.A."/>
            <person name="Gao Y."/>
            <person name="Hammerbacher A."/>
            <person name="Kikkert J.R."/>
            <person name="Li Y."/>
            <person name="Li H."/>
            <person name="Li K."/>
            <person name="Li Q."/>
            <person name="Liu X."/>
            <person name="Ma X."/>
            <person name="Naidoo K."/>
            <person name="Pethybridge S.J."/>
            <person name="Sun J."/>
            <person name="Steenkamp E.T."/>
            <person name="van der Nest M.A."/>
            <person name="van Wyk S."/>
            <person name="Wingfield M.J."/>
            <person name="Xiong C."/>
            <person name="Yue Q."/>
            <person name="Zhang X."/>
        </authorList>
    </citation>
    <scope>NUCLEOTIDE SEQUENCE [LARGE SCALE GENOMIC DNA]</scope>
    <source>
        <strain evidence="3 4">DSM 5745</strain>
    </source>
</reference>
<accession>A0A3D8RY11</accession>
<proteinExistence type="predicted"/>
<dbReference type="AlphaFoldDB" id="A0A3D8RY11"/>
<dbReference type="STRING" id="1810919.A0A3D8RY11"/>
<feature type="compositionally biased region" description="Acidic residues" evidence="1">
    <location>
        <begin position="24"/>
        <end position="45"/>
    </location>
</feature>
<evidence type="ECO:0000313" key="3">
    <source>
        <dbReference type="EMBL" id="RDW78898.1"/>
    </source>
</evidence>
<dbReference type="GeneID" id="38116120"/>
<feature type="compositionally biased region" description="Basic and acidic residues" evidence="1">
    <location>
        <begin position="11"/>
        <end position="23"/>
    </location>
</feature>
<evidence type="ECO:0000256" key="1">
    <source>
        <dbReference type="SAM" id="MobiDB-lite"/>
    </source>
</evidence>
<feature type="region of interest" description="Disordered" evidence="1">
    <location>
        <begin position="392"/>
        <end position="413"/>
    </location>
</feature>
<feature type="region of interest" description="Disordered" evidence="1">
    <location>
        <begin position="1"/>
        <end position="46"/>
    </location>
</feature>
<dbReference type="RefSeq" id="XP_026603598.1">
    <property type="nucleotide sequence ID" value="XM_026747766.1"/>
</dbReference>
<dbReference type="PANTHER" id="PTHR33119:SF1">
    <property type="entry name" value="FE2OG DIOXYGENASE DOMAIN-CONTAINING PROTEIN"/>
    <property type="match status" value="1"/>
</dbReference>
<dbReference type="OrthoDB" id="3256520at2759"/>
<dbReference type="Gene3D" id="3.40.50.1000">
    <property type="entry name" value="HAD superfamily/HAD-like"/>
    <property type="match status" value="1"/>
</dbReference>
<dbReference type="Gene3D" id="1.10.150.240">
    <property type="entry name" value="Putative phosphatase, domain 2"/>
    <property type="match status" value="1"/>
</dbReference>
<dbReference type="InterPro" id="IPR023214">
    <property type="entry name" value="HAD_sf"/>
</dbReference>
<dbReference type="InterPro" id="IPR025340">
    <property type="entry name" value="DUF4246"/>
</dbReference>
<feature type="compositionally biased region" description="Polar residues" evidence="1">
    <location>
        <begin position="235"/>
        <end position="245"/>
    </location>
</feature>
<feature type="domain" description="DUF4246" evidence="2">
    <location>
        <begin position="2"/>
        <end position="233"/>
    </location>
</feature>
<dbReference type="InterPro" id="IPR036412">
    <property type="entry name" value="HAD-like_sf"/>
</dbReference>
<gene>
    <name evidence="3" type="ORF">DSM5745_05750</name>
</gene>
<dbReference type="SUPFAM" id="SSF56784">
    <property type="entry name" value="HAD-like"/>
    <property type="match status" value="1"/>
</dbReference>
<keyword evidence="4" id="KW-1185">Reference proteome</keyword>
<comment type="caution">
    <text evidence="3">The sequence shown here is derived from an EMBL/GenBank/DDBJ whole genome shotgun (WGS) entry which is preliminary data.</text>
</comment>
<dbReference type="Pfam" id="PF13242">
    <property type="entry name" value="Hydrolase_like"/>
    <property type="match status" value="1"/>
</dbReference>
<feature type="region of interest" description="Disordered" evidence="1">
    <location>
        <begin position="225"/>
        <end position="255"/>
    </location>
</feature>
<sequence length="593" mass="66892">MPLWESSLTEKPFRGDQSKFKEVEYEEDTEPEPIYPEGDDEDNEFDEYKKRRSAWYSRRRIKQPEPKEFRFQVTVKLANIKLPPEKPDYKGGTWHIEGQLNERIVASAIYYYDCENITPSSLAFRQRANSDDFMEINYEQSMHHFLQQIYDFPNNINDYHDGLITQDLGSVESKGGRLVTFPNKLQHRVSPFSLADRSKSGHRKILALFLVDPYHCIISSANVPPQREDWREKQGQSQEDSQQVLSRDERTAVPGPVMTMEEAKALRLELMQEQGLKAEEHNQVYQIGLFSLLLRGANNIRMSRKAILHPLWVEKMSLSPSVLAEDRSGRGGDEVMLAPPQTPSTQRNFEVHNHSSTLLSPSRNITTAEWPLARRSSPSTFMERYFRRSPSRRSWSRTSPTRPSPSPAYGVGTYEPFSDITRNALKHALAEHDESLSDNAIASLMKAYDNLSTFPDVKPTLTKLSDLPTVAAFVFSNGTQSMVSNSVHNSPDLSPHASVFSDIVSVESIKAYKPAPAVYHHLVAKTGKSSAHTGDIYLVSGNPFDIVGARSVGLNAIWVDRGGRGWTDAAAPKLRPTAVVKSLEEIVGIIQDA</sequence>
<dbReference type="Pfam" id="PF14033">
    <property type="entry name" value="DUF4246"/>
    <property type="match status" value="1"/>
</dbReference>